<organism evidence="3 4">
    <name type="scientific">Thomasclavelia ramosa</name>
    <dbReference type="NCBI Taxonomy" id="1547"/>
    <lineage>
        <taxon>Bacteria</taxon>
        <taxon>Bacillati</taxon>
        <taxon>Bacillota</taxon>
        <taxon>Erysipelotrichia</taxon>
        <taxon>Erysipelotrichales</taxon>
        <taxon>Coprobacillaceae</taxon>
        <taxon>Thomasclavelia</taxon>
    </lineage>
</organism>
<evidence type="ECO:0000256" key="1">
    <source>
        <dbReference type="SAM" id="Phobius"/>
    </source>
</evidence>
<sequence length="134" mass="15977">MNKFQNALYRFMSGRYGSDQLNNFLLIFALILLILNLFVIRNPYLATIIWIILIINIFRTYSRNIYKRRAENDKFLSLIQPVKKRINIIKSNKNDKMHKYFLCPNCKQTVRVPRGRGQITITCPKCKQKFDKKS</sequence>
<evidence type="ECO:0000313" key="3">
    <source>
        <dbReference type="EMBL" id="RGD83673.1"/>
    </source>
</evidence>
<keyword evidence="1" id="KW-0812">Transmembrane</keyword>
<feature type="transmembrane region" description="Helical" evidence="1">
    <location>
        <begin position="21"/>
        <end position="38"/>
    </location>
</feature>
<dbReference type="AlphaFoldDB" id="A0A3E3AF80"/>
<comment type="caution">
    <text evidence="3">The sequence shown here is derived from an EMBL/GenBank/DDBJ whole genome shotgun (WGS) entry which is preliminary data.</text>
</comment>
<dbReference type="Proteomes" id="UP000261032">
    <property type="component" value="Unassembled WGS sequence"/>
</dbReference>
<evidence type="ECO:0008006" key="5">
    <source>
        <dbReference type="Google" id="ProtNLM"/>
    </source>
</evidence>
<dbReference type="RefSeq" id="WP_008791707.1">
    <property type="nucleotide sequence ID" value="NZ_AP031443.1"/>
</dbReference>
<name>A0A3E3AF80_9FIRM</name>
<evidence type="ECO:0000313" key="4">
    <source>
        <dbReference type="Proteomes" id="UP000261032"/>
    </source>
</evidence>
<keyword evidence="1" id="KW-1133">Transmembrane helix</keyword>
<keyword evidence="1" id="KW-0472">Membrane</keyword>
<evidence type="ECO:0000313" key="2">
    <source>
        <dbReference type="EMBL" id="MDB7083147.1"/>
    </source>
</evidence>
<gene>
    <name evidence="3" type="ORF">DXB93_12860</name>
    <name evidence="2" type="ORF">PM738_04975</name>
</gene>
<reference evidence="2" key="2">
    <citation type="submission" date="2023-01" db="EMBL/GenBank/DDBJ databases">
        <title>Human gut microbiome strain richness.</title>
        <authorList>
            <person name="Chen-Liaw A."/>
        </authorList>
    </citation>
    <scope>NUCLEOTIDE SEQUENCE</scope>
    <source>
        <strain evidence="2">1001217st2_G6_1001217B_191108</strain>
    </source>
</reference>
<reference evidence="3 4" key="1">
    <citation type="submission" date="2018-08" db="EMBL/GenBank/DDBJ databases">
        <title>A genome reference for cultivated species of the human gut microbiota.</title>
        <authorList>
            <person name="Zou Y."/>
            <person name="Xue W."/>
            <person name="Luo G."/>
        </authorList>
    </citation>
    <scope>NUCLEOTIDE SEQUENCE [LARGE SCALE GENOMIC DNA]</scope>
    <source>
        <strain evidence="3 4">OM06-4</strain>
    </source>
</reference>
<feature type="transmembrane region" description="Helical" evidence="1">
    <location>
        <begin position="44"/>
        <end position="61"/>
    </location>
</feature>
<protein>
    <recommendedName>
        <fullName evidence="5">Zn-finger containing protein</fullName>
    </recommendedName>
</protein>
<dbReference type="GeneID" id="64195697"/>
<accession>A0A3E3AF80</accession>
<dbReference type="EMBL" id="JAQLKE010000005">
    <property type="protein sequence ID" value="MDB7083147.1"/>
    <property type="molecule type" value="Genomic_DNA"/>
</dbReference>
<dbReference type="EMBL" id="QUSL01000022">
    <property type="protein sequence ID" value="RGD83673.1"/>
    <property type="molecule type" value="Genomic_DNA"/>
</dbReference>
<proteinExistence type="predicted"/>
<dbReference type="Proteomes" id="UP001211987">
    <property type="component" value="Unassembled WGS sequence"/>
</dbReference>